<evidence type="ECO:0000256" key="3">
    <source>
        <dbReference type="ARBA" id="ARBA00022825"/>
    </source>
</evidence>
<comment type="similarity">
    <text evidence="4">Belongs to the peptidase S8 family.</text>
</comment>
<evidence type="ECO:0000313" key="5">
    <source>
        <dbReference type="EMBL" id="KAG5925683.1"/>
    </source>
</evidence>
<feature type="non-terminal residue" evidence="5">
    <location>
        <position position="1"/>
    </location>
</feature>
<evidence type="ECO:0000313" key="6">
    <source>
        <dbReference type="Proteomes" id="UP000811619"/>
    </source>
</evidence>
<dbReference type="Proteomes" id="UP000811619">
    <property type="component" value="Unassembled WGS sequence"/>
</dbReference>
<evidence type="ECO:0000256" key="4">
    <source>
        <dbReference type="PROSITE-ProRule" id="PRU01240"/>
    </source>
</evidence>
<reference evidence="5" key="1">
    <citation type="journal article" date="2020" name="bioRxiv">
        <title>Whole genome comparisons of ergot fungi reveals the divergence and evolution of species within the genus Claviceps are the result of varying mechanisms driving genome evolution and host range expansion.</title>
        <authorList>
            <person name="Wyka S.A."/>
            <person name="Mondo S.J."/>
            <person name="Liu M."/>
            <person name="Dettman J."/>
            <person name="Nalam V."/>
            <person name="Broders K.D."/>
        </authorList>
    </citation>
    <scope>NUCLEOTIDE SEQUENCE</scope>
    <source>
        <strain evidence="5">CCC 489</strain>
    </source>
</reference>
<keyword evidence="1" id="KW-0645">Protease</keyword>
<organism evidence="5 6">
    <name type="scientific">Claviceps africana</name>
    <dbReference type="NCBI Taxonomy" id="83212"/>
    <lineage>
        <taxon>Eukaryota</taxon>
        <taxon>Fungi</taxon>
        <taxon>Dikarya</taxon>
        <taxon>Ascomycota</taxon>
        <taxon>Pezizomycotina</taxon>
        <taxon>Sordariomycetes</taxon>
        <taxon>Hypocreomycetidae</taxon>
        <taxon>Hypocreales</taxon>
        <taxon>Clavicipitaceae</taxon>
        <taxon>Claviceps</taxon>
    </lineage>
</organism>
<name>A0A8K0NII1_9HYPO</name>
<evidence type="ECO:0008006" key="7">
    <source>
        <dbReference type="Google" id="ProtNLM"/>
    </source>
</evidence>
<dbReference type="PROSITE" id="PS00138">
    <property type="entry name" value="SUBTILASE_SER"/>
    <property type="match status" value="1"/>
</dbReference>
<dbReference type="InterPro" id="IPR023828">
    <property type="entry name" value="Peptidase_S8_Ser-AS"/>
</dbReference>
<accession>A0A8K0NII1</accession>
<comment type="caution">
    <text evidence="4">Lacks conserved residue(s) required for the propagation of feature annotation.</text>
</comment>
<keyword evidence="3" id="KW-0720">Serine protease</keyword>
<dbReference type="SUPFAM" id="SSF52743">
    <property type="entry name" value="Subtilisin-like"/>
    <property type="match status" value="1"/>
</dbReference>
<proteinExistence type="inferred from homology"/>
<dbReference type="AlphaFoldDB" id="A0A8K0NII1"/>
<protein>
    <recommendedName>
        <fullName evidence="7">Peptidase S8/S53 domain-containing protein</fullName>
    </recommendedName>
</protein>
<dbReference type="GO" id="GO:0004252">
    <property type="term" value="F:serine-type endopeptidase activity"/>
    <property type="evidence" value="ECO:0007669"/>
    <property type="project" value="InterPro"/>
</dbReference>
<dbReference type="GO" id="GO:0006508">
    <property type="term" value="P:proteolysis"/>
    <property type="evidence" value="ECO:0007669"/>
    <property type="project" value="UniProtKB-KW"/>
</dbReference>
<dbReference type="OrthoDB" id="206201at2759"/>
<keyword evidence="6" id="KW-1185">Reference proteome</keyword>
<dbReference type="InterPro" id="IPR036852">
    <property type="entry name" value="Peptidase_S8/S53_dom_sf"/>
</dbReference>
<dbReference type="EMBL" id="SRPY01000347">
    <property type="protein sequence ID" value="KAG5925683.1"/>
    <property type="molecule type" value="Genomic_DNA"/>
</dbReference>
<evidence type="ECO:0000256" key="1">
    <source>
        <dbReference type="ARBA" id="ARBA00022670"/>
    </source>
</evidence>
<evidence type="ECO:0000256" key="2">
    <source>
        <dbReference type="ARBA" id="ARBA00022801"/>
    </source>
</evidence>
<sequence>ATLTGTSMASPHIAGLGAYFAALLRKPAGPWLCTEIQRLATRNAIKDQVPNTVNLLAFNGAT</sequence>
<keyword evidence="2" id="KW-0378">Hydrolase</keyword>
<dbReference type="PROSITE" id="PS51892">
    <property type="entry name" value="SUBTILASE"/>
    <property type="match status" value="1"/>
</dbReference>
<comment type="caution">
    <text evidence="5">The sequence shown here is derived from an EMBL/GenBank/DDBJ whole genome shotgun (WGS) entry which is preliminary data.</text>
</comment>
<dbReference type="Gene3D" id="3.40.50.200">
    <property type="entry name" value="Peptidase S8/S53 domain"/>
    <property type="match status" value="1"/>
</dbReference>
<gene>
    <name evidence="5" type="ORF">E4U42_004057</name>
</gene>